<dbReference type="Gene3D" id="1.10.357.10">
    <property type="entry name" value="Tetracycline Repressor, domain 2"/>
    <property type="match status" value="1"/>
</dbReference>
<sequence length="173" mass="19812">MVSKTFESLHDDKKARVTSALLTEFSTYSLDEAQVARIVKDADIARGAFYKYFDDLADAYRYIYGVAMQDIHAQLRPQGDYDAQTYLDQVEQFVDQVQDSQYYALIQQHFTNNTDRVTQPNLARAEQMTSLASNVWAASILSHETIKQIMLYPELKSALLQQLQRTLISLGKD</sequence>
<dbReference type="PATRIC" id="fig|1293598.4.peg.304"/>
<accession>A0A0R2MWP7</accession>
<keyword evidence="2" id="KW-1185">Reference proteome</keyword>
<dbReference type="AlphaFoldDB" id="A0A0R2MWP7"/>
<evidence type="ECO:0000313" key="2">
    <source>
        <dbReference type="Proteomes" id="UP000050969"/>
    </source>
</evidence>
<dbReference type="OrthoDB" id="9812484at2"/>
<dbReference type="STRING" id="1293598.IV56_GL000285"/>
<dbReference type="SUPFAM" id="SSF46689">
    <property type="entry name" value="Homeodomain-like"/>
    <property type="match status" value="1"/>
</dbReference>
<name>A0A0R2MWP7_9LACO</name>
<dbReference type="EMBL" id="JQCE01000075">
    <property type="protein sequence ID" value="KRO15194.1"/>
    <property type="molecule type" value="Genomic_DNA"/>
</dbReference>
<organism evidence="1 2">
    <name type="scientific">Lacticaseibacillus saniviri JCM 17471 = DSM 24301</name>
    <dbReference type="NCBI Taxonomy" id="1293598"/>
    <lineage>
        <taxon>Bacteria</taxon>
        <taxon>Bacillati</taxon>
        <taxon>Bacillota</taxon>
        <taxon>Bacilli</taxon>
        <taxon>Lactobacillales</taxon>
        <taxon>Lactobacillaceae</taxon>
        <taxon>Lacticaseibacillus</taxon>
    </lineage>
</organism>
<dbReference type="InterPro" id="IPR009057">
    <property type="entry name" value="Homeodomain-like_sf"/>
</dbReference>
<comment type="caution">
    <text evidence="1">The sequence shown here is derived from an EMBL/GenBank/DDBJ whole genome shotgun (WGS) entry which is preliminary data.</text>
</comment>
<proteinExistence type="predicted"/>
<gene>
    <name evidence="1" type="ORF">IV56_GL000285</name>
</gene>
<reference evidence="1 2" key="1">
    <citation type="journal article" date="2015" name="Genome Announc.">
        <title>Expanding the biotechnology potential of lactobacilli through comparative genomics of 213 strains and associated genera.</title>
        <authorList>
            <person name="Sun Z."/>
            <person name="Harris H.M."/>
            <person name="McCann A."/>
            <person name="Guo C."/>
            <person name="Argimon S."/>
            <person name="Zhang W."/>
            <person name="Yang X."/>
            <person name="Jeffery I.B."/>
            <person name="Cooney J.C."/>
            <person name="Kagawa T.F."/>
            <person name="Liu W."/>
            <person name="Song Y."/>
            <person name="Salvetti E."/>
            <person name="Wrobel A."/>
            <person name="Rasinkangas P."/>
            <person name="Parkhill J."/>
            <person name="Rea M.C."/>
            <person name="O'Sullivan O."/>
            <person name="Ritari J."/>
            <person name="Douillard F.P."/>
            <person name="Paul Ross R."/>
            <person name="Yang R."/>
            <person name="Briner A.E."/>
            <person name="Felis G.E."/>
            <person name="de Vos W.M."/>
            <person name="Barrangou R."/>
            <person name="Klaenhammer T.R."/>
            <person name="Caufield P.W."/>
            <person name="Cui Y."/>
            <person name="Zhang H."/>
            <person name="O'Toole P.W."/>
        </authorList>
    </citation>
    <scope>NUCLEOTIDE SEQUENCE [LARGE SCALE GENOMIC DNA]</scope>
    <source>
        <strain evidence="1 2">DSM 24301</strain>
    </source>
</reference>
<dbReference type="RefSeq" id="WP_054776698.1">
    <property type="nucleotide sequence ID" value="NZ_BBBX01000003.1"/>
</dbReference>
<dbReference type="Proteomes" id="UP000050969">
    <property type="component" value="Unassembled WGS sequence"/>
</dbReference>
<protein>
    <submittedName>
        <fullName evidence="1">Regulatory protein TetR</fullName>
    </submittedName>
</protein>
<evidence type="ECO:0000313" key="1">
    <source>
        <dbReference type="EMBL" id="KRO15194.1"/>
    </source>
</evidence>